<dbReference type="EMBL" id="NDHI03003683">
    <property type="protein sequence ID" value="PNJ08760.1"/>
    <property type="molecule type" value="Genomic_DNA"/>
</dbReference>
<protein>
    <submittedName>
        <fullName evidence="2">OR2M2 isoform 1</fullName>
    </submittedName>
</protein>
<keyword evidence="1" id="KW-0472">Membrane</keyword>
<evidence type="ECO:0000256" key="1">
    <source>
        <dbReference type="SAM" id="Phobius"/>
    </source>
</evidence>
<organism evidence="2">
    <name type="scientific">Pongo abelii</name>
    <name type="common">Sumatran orangutan</name>
    <name type="synonym">Pongo pygmaeus abelii</name>
    <dbReference type="NCBI Taxonomy" id="9601"/>
    <lineage>
        <taxon>Eukaryota</taxon>
        <taxon>Metazoa</taxon>
        <taxon>Chordata</taxon>
        <taxon>Craniata</taxon>
        <taxon>Vertebrata</taxon>
        <taxon>Euteleostomi</taxon>
        <taxon>Mammalia</taxon>
        <taxon>Eutheria</taxon>
        <taxon>Euarchontoglires</taxon>
        <taxon>Primates</taxon>
        <taxon>Haplorrhini</taxon>
        <taxon>Catarrhini</taxon>
        <taxon>Hominidae</taxon>
        <taxon>Pongo</taxon>
    </lineage>
</organism>
<gene>
    <name evidence="2" type="ORF">CR201_G0050401</name>
</gene>
<dbReference type="AlphaFoldDB" id="A0A2J8RJT0"/>
<name>A0A2J8RJT0_PONAB</name>
<sequence length="75" mass="9242">ERASLERELPHKLYVLMSAKLFFLISFFFYKVLKISLIVCIAQHIYGQVYNLFQINYFRYVYIQFSCDYNIRHFK</sequence>
<feature type="transmembrane region" description="Helical" evidence="1">
    <location>
        <begin position="21"/>
        <end position="46"/>
    </location>
</feature>
<accession>A0A2J8RJT0</accession>
<feature type="non-terminal residue" evidence="2">
    <location>
        <position position="1"/>
    </location>
</feature>
<keyword evidence="1" id="KW-1133">Transmembrane helix</keyword>
<keyword evidence="1" id="KW-0812">Transmembrane</keyword>
<comment type="caution">
    <text evidence="2">The sequence shown here is derived from an EMBL/GenBank/DDBJ whole genome shotgun (WGS) entry which is preliminary data.</text>
</comment>
<evidence type="ECO:0000313" key="2">
    <source>
        <dbReference type="EMBL" id="PNJ08760.1"/>
    </source>
</evidence>
<proteinExistence type="predicted"/>
<reference evidence="2" key="1">
    <citation type="submission" date="2017-12" db="EMBL/GenBank/DDBJ databases">
        <title>High-resolution comparative analysis of great ape genomes.</title>
        <authorList>
            <person name="Pollen A."/>
            <person name="Hastie A."/>
            <person name="Hormozdiari F."/>
            <person name="Dougherty M."/>
            <person name="Liu R."/>
            <person name="Chaisson M."/>
            <person name="Hoppe E."/>
            <person name="Hill C."/>
            <person name="Pang A."/>
            <person name="Hillier L."/>
            <person name="Baker C."/>
            <person name="Armstrong J."/>
            <person name="Shendure J."/>
            <person name="Paten B."/>
            <person name="Wilson R."/>
            <person name="Chao H."/>
            <person name="Schneider V."/>
            <person name="Ventura M."/>
            <person name="Kronenberg Z."/>
            <person name="Murali S."/>
            <person name="Gordon D."/>
            <person name="Cantsilieris S."/>
            <person name="Munson K."/>
            <person name="Nelson B."/>
            <person name="Raja A."/>
            <person name="Underwood J."/>
            <person name="Diekhans M."/>
            <person name="Fiddes I."/>
            <person name="Haussler D."/>
            <person name="Eichler E."/>
        </authorList>
    </citation>
    <scope>NUCLEOTIDE SEQUENCE [LARGE SCALE GENOMIC DNA]</scope>
    <source>
        <strain evidence="2">Susie</strain>
    </source>
</reference>